<dbReference type="RefSeq" id="WP_060584221.1">
    <property type="nucleotide sequence ID" value="NZ_CP013067.1"/>
</dbReference>
<dbReference type="PANTHER" id="PTHR33515:SF1">
    <property type="entry name" value="RIBOSOME-BINDING FACTOR A, CHLOROPLASTIC-RELATED"/>
    <property type="match status" value="1"/>
</dbReference>
<feature type="compositionally biased region" description="Basic and acidic residues" evidence="4">
    <location>
        <begin position="121"/>
        <end position="131"/>
    </location>
</feature>
<dbReference type="SUPFAM" id="SSF89919">
    <property type="entry name" value="Ribosome-binding factor A, RbfA"/>
    <property type="match status" value="1"/>
</dbReference>
<reference evidence="6" key="1">
    <citation type="submission" date="2015-10" db="EMBL/GenBank/DDBJ databases">
        <title>Complete Genome Sequence of Aeromonas schubertii strain WL1483.</title>
        <authorList>
            <person name="Liu L."/>
        </authorList>
    </citation>
    <scope>NUCLEOTIDE SEQUENCE [LARGE SCALE GENOMIC DNA]</scope>
    <source>
        <strain evidence="6">WL1483</strain>
    </source>
</reference>
<dbReference type="GO" id="GO:0005829">
    <property type="term" value="C:cytosol"/>
    <property type="evidence" value="ECO:0007669"/>
    <property type="project" value="TreeGrafter"/>
</dbReference>
<dbReference type="Pfam" id="PF02033">
    <property type="entry name" value="RBFA"/>
    <property type="match status" value="1"/>
</dbReference>
<dbReference type="PROSITE" id="PS01319">
    <property type="entry name" value="RBFA"/>
    <property type="match status" value="1"/>
</dbReference>
<dbReference type="InterPro" id="IPR000238">
    <property type="entry name" value="RbfA"/>
</dbReference>
<evidence type="ECO:0000256" key="2">
    <source>
        <dbReference type="ARBA" id="ARBA00022517"/>
    </source>
</evidence>
<dbReference type="NCBIfam" id="TIGR00082">
    <property type="entry name" value="rbfA"/>
    <property type="match status" value="1"/>
</dbReference>
<comment type="function">
    <text evidence="3">One of several proteins that assist in the late maturation steps of the functional core of the 30S ribosomal subunit. Associates with free 30S ribosomal subunits (but not with 30S subunits that are part of 70S ribosomes or polysomes). Required for efficient processing of 16S rRNA. May interact with the 5'-terminal helix region of 16S rRNA.</text>
</comment>
<reference evidence="5 6" key="2">
    <citation type="journal article" date="2016" name="Genome Announc.">
        <title>Complete Genome Sequence of the Highly Virulent Aeromonas schubertii Strain WL1483, Isolated from Diseased Snakehead Fish (Channa argus) in China.</title>
        <authorList>
            <person name="Liu L."/>
            <person name="Li N."/>
            <person name="Zhang D."/>
            <person name="Fu X."/>
            <person name="Shi C."/>
            <person name="Lin Q."/>
            <person name="Hao G."/>
        </authorList>
    </citation>
    <scope>NUCLEOTIDE SEQUENCE [LARGE SCALE GENOMIC DNA]</scope>
    <source>
        <strain evidence="5 6">WL1483</strain>
    </source>
</reference>
<feature type="region of interest" description="Disordered" evidence="4">
    <location>
        <begin position="121"/>
        <end position="142"/>
    </location>
</feature>
<dbReference type="KEGG" id="asr:WL1483_2013"/>
<name>A0A0S2SIA5_9GAMM</name>
<dbReference type="GO" id="GO:0030490">
    <property type="term" value="P:maturation of SSU-rRNA"/>
    <property type="evidence" value="ECO:0007669"/>
    <property type="project" value="UniProtKB-UniRule"/>
</dbReference>
<dbReference type="InterPro" id="IPR020053">
    <property type="entry name" value="Ribosome-bd_factorA_CS"/>
</dbReference>
<dbReference type="PATRIC" id="fig|652.5.peg.754"/>
<keyword evidence="2 3" id="KW-0690">Ribosome biogenesis</keyword>
<comment type="subcellular location">
    <subcellularLocation>
        <location evidence="3">Cytoplasm</location>
    </subcellularLocation>
</comment>
<evidence type="ECO:0000256" key="3">
    <source>
        <dbReference type="HAMAP-Rule" id="MF_00003"/>
    </source>
</evidence>
<evidence type="ECO:0000256" key="1">
    <source>
        <dbReference type="ARBA" id="ARBA00022490"/>
    </source>
</evidence>
<dbReference type="FunFam" id="3.30.300.20:FF:000007">
    <property type="entry name" value="Ribosome-binding factor A"/>
    <property type="match status" value="1"/>
</dbReference>
<dbReference type="Proteomes" id="UP000058114">
    <property type="component" value="Chromosome"/>
</dbReference>
<comment type="similarity">
    <text evidence="3">Belongs to the RbfA family.</text>
</comment>
<dbReference type="HAMAP" id="MF_00003">
    <property type="entry name" value="RbfA"/>
    <property type="match status" value="1"/>
</dbReference>
<dbReference type="InterPro" id="IPR023799">
    <property type="entry name" value="RbfA_dom_sf"/>
</dbReference>
<feature type="compositionally biased region" description="Acidic residues" evidence="4">
    <location>
        <begin position="132"/>
        <end position="142"/>
    </location>
</feature>
<evidence type="ECO:0000256" key="4">
    <source>
        <dbReference type="SAM" id="MobiDB-lite"/>
    </source>
</evidence>
<keyword evidence="1 3" id="KW-0963">Cytoplasm</keyword>
<comment type="subunit">
    <text evidence="3">Monomer. Binds 30S ribosomal subunits, but not 50S ribosomal subunits or 70S ribosomes.</text>
</comment>
<dbReference type="AlphaFoldDB" id="A0A0S2SIA5"/>
<evidence type="ECO:0000313" key="5">
    <source>
        <dbReference type="EMBL" id="ALP41432.1"/>
    </source>
</evidence>
<dbReference type="Gene3D" id="3.30.300.20">
    <property type="match status" value="1"/>
</dbReference>
<dbReference type="GO" id="GO:0043024">
    <property type="term" value="F:ribosomal small subunit binding"/>
    <property type="evidence" value="ECO:0007669"/>
    <property type="project" value="TreeGrafter"/>
</dbReference>
<dbReference type="PANTHER" id="PTHR33515">
    <property type="entry name" value="RIBOSOME-BINDING FACTOR A, CHLOROPLASTIC-RELATED"/>
    <property type="match status" value="1"/>
</dbReference>
<sequence length="142" mass="16377">MAREFSRTRRVGQQIQREIALILQREVKDPRFGMVTVSDVEVSRDLNYAKVYVTFLQLDNDPERIKEVLTALGEAAGYIRSLLGSAMRLRVVPELRFFYDETLVEGMRMSNLVTNTIREDKRRMAESGREDDVADDTTEDNA</sequence>
<protein>
    <recommendedName>
        <fullName evidence="3">Ribosome-binding factor A</fullName>
    </recommendedName>
</protein>
<gene>
    <name evidence="3 5" type="primary">rbfA</name>
    <name evidence="5" type="ORF">WL1483_2013</name>
</gene>
<dbReference type="InterPro" id="IPR015946">
    <property type="entry name" value="KH_dom-like_a/b"/>
</dbReference>
<proteinExistence type="inferred from homology"/>
<organism evidence="5 6">
    <name type="scientific">Aeromonas schubertii</name>
    <dbReference type="NCBI Taxonomy" id="652"/>
    <lineage>
        <taxon>Bacteria</taxon>
        <taxon>Pseudomonadati</taxon>
        <taxon>Pseudomonadota</taxon>
        <taxon>Gammaproteobacteria</taxon>
        <taxon>Aeromonadales</taxon>
        <taxon>Aeromonadaceae</taxon>
        <taxon>Aeromonas</taxon>
    </lineage>
</organism>
<accession>A0A0S2SIA5</accession>
<evidence type="ECO:0000313" key="6">
    <source>
        <dbReference type="Proteomes" id="UP000058114"/>
    </source>
</evidence>
<dbReference type="EMBL" id="CP013067">
    <property type="protein sequence ID" value="ALP41432.1"/>
    <property type="molecule type" value="Genomic_DNA"/>
</dbReference>